<evidence type="ECO:0000256" key="3">
    <source>
        <dbReference type="ARBA" id="ARBA00022958"/>
    </source>
</evidence>
<feature type="domain" description="RCK N-terminal" evidence="6">
    <location>
        <begin position="231"/>
        <end position="351"/>
    </location>
</feature>
<feature type="domain" description="RCK N-terminal" evidence="6">
    <location>
        <begin position="1"/>
        <end position="122"/>
    </location>
</feature>
<dbReference type="PRINTS" id="PR00335">
    <property type="entry name" value="KUPTAKETRKA"/>
</dbReference>
<proteinExistence type="predicted"/>
<dbReference type="PANTHER" id="PTHR43833:SF5">
    <property type="entry name" value="TRK SYSTEM POTASSIUM UPTAKE PROTEIN TRKA"/>
    <property type="match status" value="1"/>
</dbReference>
<dbReference type="Pfam" id="PF02080">
    <property type="entry name" value="TrkA_C"/>
    <property type="match status" value="2"/>
</dbReference>
<dbReference type="FunFam" id="3.40.50.720:FF:000042">
    <property type="entry name" value="Trk system potassium transporter TrkA"/>
    <property type="match status" value="1"/>
</dbReference>
<protein>
    <recommendedName>
        <fullName evidence="9">Trk system potassium uptake protein TrkA</fullName>
    </recommendedName>
</protein>
<accession>A0A0F9RB95</accession>
<dbReference type="SUPFAM" id="SSF51735">
    <property type="entry name" value="NAD(P)-binding Rossmann-fold domains"/>
    <property type="match status" value="2"/>
</dbReference>
<evidence type="ECO:0000259" key="6">
    <source>
        <dbReference type="PROSITE" id="PS51201"/>
    </source>
</evidence>
<keyword evidence="5" id="KW-0406">Ion transport</keyword>
<dbReference type="Gene3D" id="3.30.70.1450">
    <property type="entry name" value="Regulator of K+ conductance, C-terminal domain"/>
    <property type="match status" value="2"/>
</dbReference>
<evidence type="ECO:0000256" key="4">
    <source>
        <dbReference type="ARBA" id="ARBA00023027"/>
    </source>
</evidence>
<evidence type="ECO:0000256" key="2">
    <source>
        <dbReference type="ARBA" id="ARBA00022538"/>
    </source>
</evidence>
<evidence type="ECO:0000256" key="1">
    <source>
        <dbReference type="ARBA" id="ARBA00022448"/>
    </source>
</evidence>
<evidence type="ECO:0000313" key="8">
    <source>
        <dbReference type="EMBL" id="KKN46687.1"/>
    </source>
</evidence>
<dbReference type="InterPro" id="IPR006037">
    <property type="entry name" value="RCK_C"/>
</dbReference>
<dbReference type="GO" id="GO:0015079">
    <property type="term" value="F:potassium ion transmembrane transporter activity"/>
    <property type="evidence" value="ECO:0007669"/>
    <property type="project" value="InterPro"/>
</dbReference>
<comment type="caution">
    <text evidence="8">The sequence shown here is derived from an EMBL/GenBank/DDBJ whole genome shotgun (WGS) entry which is preliminary data.</text>
</comment>
<dbReference type="InterPro" id="IPR006036">
    <property type="entry name" value="K_uptake_TrkA"/>
</dbReference>
<dbReference type="SUPFAM" id="SSF116726">
    <property type="entry name" value="TrkA C-terminal domain-like"/>
    <property type="match status" value="2"/>
</dbReference>
<dbReference type="Pfam" id="PF02254">
    <property type="entry name" value="TrkA_N"/>
    <property type="match status" value="2"/>
</dbReference>
<feature type="domain" description="RCK C-terminal" evidence="7">
    <location>
        <begin position="367"/>
        <end position="452"/>
    </location>
</feature>
<keyword evidence="2" id="KW-0633">Potassium transport</keyword>
<evidence type="ECO:0000259" key="7">
    <source>
        <dbReference type="PROSITE" id="PS51202"/>
    </source>
</evidence>
<dbReference type="NCBIfam" id="NF007032">
    <property type="entry name" value="PRK09496.1-4"/>
    <property type="match status" value="1"/>
</dbReference>
<dbReference type="NCBIfam" id="NF007039">
    <property type="entry name" value="PRK09496.3-2"/>
    <property type="match status" value="1"/>
</dbReference>
<feature type="domain" description="RCK C-terminal" evidence="7">
    <location>
        <begin position="142"/>
        <end position="226"/>
    </location>
</feature>
<dbReference type="EMBL" id="LAZR01001317">
    <property type="protein sequence ID" value="KKN46687.1"/>
    <property type="molecule type" value="Genomic_DNA"/>
</dbReference>
<dbReference type="AlphaFoldDB" id="A0A0F9RB95"/>
<gene>
    <name evidence="8" type="ORF">LCGC14_0670520</name>
</gene>
<dbReference type="PANTHER" id="PTHR43833">
    <property type="entry name" value="POTASSIUM CHANNEL PROTEIN 2-RELATED-RELATED"/>
    <property type="match status" value="1"/>
</dbReference>
<sequence length="458" mass="49920">MKIIILGAGQVGSSTAETLVAEGNDVTVVDTNGFLLERLQDRLDIRGVKGHASSPRTLIAAGIEDTDMLIAVTQNDEVNMMACQVANALFKTPKKLARIRATDYVDYPALFSADAVPIDVIISPEKLVTDYLQRLIMQPEVLQVLEFFDGKVQLVAVEISEQSPMAGQPISKLLEILPNVKMRVAGIFRQDQVIEASGKANLEAGDEIFFIALTENIAQLVKVFRHAYQTYERIIIAGAGNIGRQLAKRIEGNHKVKIIETDARQARFIAEQLKESVVLHGDAGDASLLAEENIAKTDVFCAVTNDDEVNILSAMLAKRMGARKVISIIGKASHVDLVSGTNIDLAISPAQITIGSLLAHIRKGDVVKVHSLKQGAAEAIEIVAHGDFKTSKVVGRHIDKVKLPDSASIAAILRKGEIIFSHKTLVIESNDHLIIFISNQKDILAVEKLFQVDFNYLL</sequence>
<keyword evidence="3" id="KW-0630">Potassium</keyword>
<dbReference type="InterPro" id="IPR050721">
    <property type="entry name" value="Trk_Ktr_HKT_K-transport"/>
</dbReference>
<keyword evidence="4" id="KW-0520">NAD</keyword>
<keyword evidence="1" id="KW-0813">Transport</keyword>
<reference evidence="8" key="1">
    <citation type="journal article" date="2015" name="Nature">
        <title>Complex archaea that bridge the gap between prokaryotes and eukaryotes.</title>
        <authorList>
            <person name="Spang A."/>
            <person name="Saw J.H."/>
            <person name="Jorgensen S.L."/>
            <person name="Zaremba-Niedzwiedzka K."/>
            <person name="Martijn J."/>
            <person name="Lind A.E."/>
            <person name="van Eijk R."/>
            <person name="Schleper C."/>
            <person name="Guy L."/>
            <person name="Ettema T.J."/>
        </authorList>
    </citation>
    <scope>NUCLEOTIDE SEQUENCE</scope>
</reference>
<dbReference type="InterPro" id="IPR036721">
    <property type="entry name" value="RCK_C_sf"/>
</dbReference>
<name>A0A0F9RB95_9ZZZZ</name>
<dbReference type="NCBIfam" id="NF007030">
    <property type="entry name" value="PRK09496.1-1"/>
    <property type="match status" value="1"/>
</dbReference>
<evidence type="ECO:0008006" key="9">
    <source>
        <dbReference type="Google" id="ProtNLM"/>
    </source>
</evidence>
<organism evidence="8">
    <name type="scientific">marine sediment metagenome</name>
    <dbReference type="NCBI Taxonomy" id="412755"/>
    <lineage>
        <taxon>unclassified sequences</taxon>
        <taxon>metagenomes</taxon>
        <taxon>ecological metagenomes</taxon>
    </lineage>
</organism>
<dbReference type="GO" id="GO:0005886">
    <property type="term" value="C:plasma membrane"/>
    <property type="evidence" value="ECO:0007669"/>
    <property type="project" value="InterPro"/>
</dbReference>
<evidence type="ECO:0000256" key="5">
    <source>
        <dbReference type="ARBA" id="ARBA00023065"/>
    </source>
</evidence>
<dbReference type="PROSITE" id="PS51201">
    <property type="entry name" value="RCK_N"/>
    <property type="match status" value="2"/>
</dbReference>
<dbReference type="NCBIfam" id="NF007031">
    <property type="entry name" value="PRK09496.1-2"/>
    <property type="match status" value="1"/>
</dbReference>
<dbReference type="Gene3D" id="3.40.50.720">
    <property type="entry name" value="NAD(P)-binding Rossmann-like Domain"/>
    <property type="match status" value="2"/>
</dbReference>
<dbReference type="InterPro" id="IPR036291">
    <property type="entry name" value="NAD(P)-bd_dom_sf"/>
</dbReference>
<dbReference type="PROSITE" id="PS51202">
    <property type="entry name" value="RCK_C"/>
    <property type="match status" value="2"/>
</dbReference>
<dbReference type="InterPro" id="IPR003148">
    <property type="entry name" value="RCK_N"/>
</dbReference>